<organism evidence="1 2">
    <name type="scientific">Crenichthys baileyi</name>
    <name type="common">White River springfish</name>
    <dbReference type="NCBI Taxonomy" id="28760"/>
    <lineage>
        <taxon>Eukaryota</taxon>
        <taxon>Metazoa</taxon>
        <taxon>Chordata</taxon>
        <taxon>Craniata</taxon>
        <taxon>Vertebrata</taxon>
        <taxon>Euteleostomi</taxon>
        <taxon>Actinopterygii</taxon>
        <taxon>Neopterygii</taxon>
        <taxon>Teleostei</taxon>
        <taxon>Neoteleostei</taxon>
        <taxon>Acanthomorphata</taxon>
        <taxon>Ovalentaria</taxon>
        <taxon>Atherinomorphae</taxon>
        <taxon>Cyprinodontiformes</taxon>
        <taxon>Goodeidae</taxon>
        <taxon>Crenichthys</taxon>
    </lineage>
</organism>
<dbReference type="Proteomes" id="UP001311232">
    <property type="component" value="Unassembled WGS sequence"/>
</dbReference>
<evidence type="ECO:0000313" key="2">
    <source>
        <dbReference type="Proteomes" id="UP001311232"/>
    </source>
</evidence>
<accession>A0AAV9SLH7</accession>
<keyword evidence="2" id="KW-1185">Reference proteome</keyword>
<protein>
    <submittedName>
        <fullName evidence="1">Uncharacterized protein</fullName>
    </submittedName>
</protein>
<name>A0AAV9SLH7_9TELE</name>
<evidence type="ECO:0000313" key="1">
    <source>
        <dbReference type="EMBL" id="KAK5622276.1"/>
    </source>
</evidence>
<dbReference type="EMBL" id="JAHHUM010000149">
    <property type="protein sequence ID" value="KAK5622276.1"/>
    <property type="molecule type" value="Genomic_DNA"/>
</dbReference>
<proteinExistence type="predicted"/>
<dbReference type="AlphaFoldDB" id="A0AAV9SLH7"/>
<sequence length="200" mass="21984">MNRDDVGSAFGLVAGVGVCSELRRPVSGGKPRYHHWIHREKIVLYFGSKVHLASKLKTFTWVSSRMQPMETCGQREQEPGGRCLIVISASVIWVPLMTVSWIPCSCVFCSGELLGTTPQCSCPPLAQLKRCHTEYHTETDITENLRAAPPNSAFVGKLASSNKPSSQTTVLGPTQLGSQSEPTLFNNVLFFVFFLNILAL</sequence>
<reference evidence="1 2" key="1">
    <citation type="submission" date="2021-06" db="EMBL/GenBank/DDBJ databases">
        <authorList>
            <person name="Palmer J.M."/>
        </authorList>
    </citation>
    <scope>NUCLEOTIDE SEQUENCE [LARGE SCALE GENOMIC DNA]</scope>
    <source>
        <strain evidence="1 2">MEX-2019</strain>
        <tissue evidence="1">Muscle</tissue>
    </source>
</reference>
<comment type="caution">
    <text evidence="1">The sequence shown here is derived from an EMBL/GenBank/DDBJ whole genome shotgun (WGS) entry which is preliminary data.</text>
</comment>
<gene>
    <name evidence="1" type="ORF">CRENBAI_006529</name>
</gene>